<dbReference type="PANTHER" id="PTHR43014">
    <property type="entry name" value="MERCURIC REDUCTASE"/>
    <property type="match status" value="1"/>
</dbReference>
<keyword evidence="7 17" id="KW-0285">Flavoprotein</keyword>
<evidence type="ECO:0000256" key="6">
    <source>
        <dbReference type="ARBA" id="ARBA00022466"/>
    </source>
</evidence>
<evidence type="ECO:0000256" key="2">
    <source>
        <dbReference type="ARBA" id="ARBA00007532"/>
    </source>
</evidence>
<organism evidence="20 21">
    <name type="scientific">Nocardia suismassiliense</name>
    <dbReference type="NCBI Taxonomy" id="2077092"/>
    <lineage>
        <taxon>Bacteria</taxon>
        <taxon>Bacillati</taxon>
        <taxon>Actinomycetota</taxon>
        <taxon>Actinomycetes</taxon>
        <taxon>Mycobacteriales</taxon>
        <taxon>Nocardiaceae</taxon>
        <taxon>Nocardia</taxon>
    </lineage>
</organism>
<protein>
    <recommendedName>
        <fullName evidence="5">Mercuric reductase</fullName>
        <ecNumber evidence="4">1.16.1.1</ecNumber>
    </recommendedName>
    <alternativeName>
        <fullName evidence="15">Hg(II) reductase</fullName>
    </alternativeName>
</protein>
<dbReference type="InterPro" id="IPR023753">
    <property type="entry name" value="FAD/NAD-binding_dom"/>
</dbReference>
<keyword evidence="14 17" id="KW-0676">Redox-active center</keyword>
<dbReference type="EMBL" id="JBIAPI010000017">
    <property type="protein sequence ID" value="MFF3229031.1"/>
    <property type="molecule type" value="Genomic_DNA"/>
</dbReference>
<dbReference type="PROSITE" id="PS00076">
    <property type="entry name" value="PYRIDINE_REDOX_1"/>
    <property type="match status" value="1"/>
</dbReference>
<proteinExistence type="inferred from homology"/>
<keyword evidence="8" id="KW-0479">Metal-binding</keyword>
<evidence type="ECO:0000256" key="1">
    <source>
        <dbReference type="ARBA" id="ARBA00001974"/>
    </source>
</evidence>
<dbReference type="PANTHER" id="PTHR43014:SF2">
    <property type="entry name" value="MERCURIC REDUCTASE"/>
    <property type="match status" value="1"/>
</dbReference>
<evidence type="ECO:0000256" key="17">
    <source>
        <dbReference type="RuleBase" id="RU003691"/>
    </source>
</evidence>
<evidence type="ECO:0000256" key="14">
    <source>
        <dbReference type="ARBA" id="ARBA00023284"/>
    </source>
</evidence>
<gene>
    <name evidence="20" type="primary">merA</name>
    <name evidence="20" type="ORF">ACFYV7_40015</name>
</gene>
<reference evidence="20 21" key="1">
    <citation type="submission" date="2024-10" db="EMBL/GenBank/DDBJ databases">
        <title>The Natural Products Discovery Center: Release of the First 8490 Sequenced Strains for Exploring Actinobacteria Biosynthetic Diversity.</title>
        <authorList>
            <person name="Kalkreuter E."/>
            <person name="Kautsar S.A."/>
            <person name="Yang D."/>
            <person name="Bader C.D."/>
            <person name="Teijaro C.N."/>
            <person name="Fluegel L."/>
            <person name="Davis C.M."/>
            <person name="Simpson J.R."/>
            <person name="Lauterbach L."/>
            <person name="Steele A.D."/>
            <person name="Gui C."/>
            <person name="Meng S."/>
            <person name="Li G."/>
            <person name="Viehrig K."/>
            <person name="Ye F."/>
            <person name="Su P."/>
            <person name="Kiefer A.F."/>
            <person name="Nichols A."/>
            <person name="Cepeda A.J."/>
            <person name="Yan W."/>
            <person name="Fan B."/>
            <person name="Jiang Y."/>
            <person name="Adhikari A."/>
            <person name="Zheng C.-J."/>
            <person name="Schuster L."/>
            <person name="Cowan T.M."/>
            <person name="Smanski M.J."/>
            <person name="Chevrette M.G."/>
            <person name="De Carvalho L.P.S."/>
            <person name="Shen B."/>
        </authorList>
    </citation>
    <scope>NUCLEOTIDE SEQUENCE [LARGE SCALE GENOMIC DNA]</scope>
    <source>
        <strain evidence="20 21">NPDC003040</strain>
    </source>
</reference>
<keyword evidence="12 17" id="KW-0560">Oxidoreductase</keyword>
<evidence type="ECO:0000256" key="9">
    <source>
        <dbReference type="ARBA" id="ARBA00022827"/>
    </source>
</evidence>
<dbReference type="InterPro" id="IPR021179">
    <property type="entry name" value="Mercury_reductase_MerA"/>
</dbReference>
<evidence type="ECO:0000256" key="10">
    <source>
        <dbReference type="ARBA" id="ARBA00022857"/>
    </source>
</evidence>
<comment type="caution">
    <text evidence="20">The sequence shown here is derived from an EMBL/GenBank/DDBJ whole genome shotgun (WGS) entry which is preliminary data.</text>
</comment>
<evidence type="ECO:0000256" key="11">
    <source>
        <dbReference type="ARBA" id="ARBA00022914"/>
    </source>
</evidence>
<evidence type="ECO:0000259" key="19">
    <source>
        <dbReference type="Pfam" id="PF07992"/>
    </source>
</evidence>
<evidence type="ECO:0000256" key="5">
    <source>
        <dbReference type="ARBA" id="ARBA00014791"/>
    </source>
</evidence>
<dbReference type="GO" id="GO:0016152">
    <property type="term" value="F:mercury (II) reductase (NADP+) activity"/>
    <property type="evidence" value="ECO:0007669"/>
    <property type="project" value="UniProtKB-EC"/>
</dbReference>
<dbReference type="InterPro" id="IPR012999">
    <property type="entry name" value="Pyr_OxRdtase_I_AS"/>
</dbReference>
<dbReference type="Gene3D" id="3.30.390.30">
    <property type="match status" value="1"/>
</dbReference>
<evidence type="ECO:0000256" key="7">
    <source>
        <dbReference type="ARBA" id="ARBA00022630"/>
    </source>
</evidence>
<comment type="similarity">
    <text evidence="2 17">Belongs to the class-I pyridine nucleotide-disulfide oxidoreductase family.</text>
</comment>
<dbReference type="PRINTS" id="PR00411">
    <property type="entry name" value="PNDRDTASEI"/>
</dbReference>
<evidence type="ECO:0000256" key="3">
    <source>
        <dbReference type="ARBA" id="ARBA00011738"/>
    </source>
</evidence>
<dbReference type="SUPFAM" id="SSF51905">
    <property type="entry name" value="FAD/NAD(P)-binding domain"/>
    <property type="match status" value="1"/>
</dbReference>
<accession>A0ABW6R677</accession>
<dbReference type="InterPro" id="IPR016156">
    <property type="entry name" value="FAD/NAD-linked_Rdtase_dimer_sf"/>
</dbReference>
<dbReference type="Gene3D" id="3.50.50.60">
    <property type="entry name" value="FAD/NAD(P)-binding domain"/>
    <property type="match status" value="2"/>
</dbReference>
<keyword evidence="6" id="KW-0475">Mercuric resistance</keyword>
<dbReference type="PRINTS" id="PR00368">
    <property type="entry name" value="FADPNR"/>
</dbReference>
<feature type="domain" description="Pyridine nucleotide-disulphide oxidoreductase dimerisation" evidence="18">
    <location>
        <begin position="355"/>
        <end position="462"/>
    </location>
</feature>
<dbReference type="NCBIfam" id="TIGR02053">
    <property type="entry name" value="MerA"/>
    <property type="match status" value="1"/>
</dbReference>
<dbReference type="Proteomes" id="UP001601948">
    <property type="component" value="Unassembled WGS sequence"/>
</dbReference>
<evidence type="ECO:0000256" key="13">
    <source>
        <dbReference type="ARBA" id="ARBA00023157"/>
    </source>
</evidence>
<keyword evidence="10" id="KW-0521">NADP</keyword>
<evidence type="ECO:0000259" key="18">
    <source>
        <dbReference type="Pfam" id="PF02852"/>
    </source>
</evidence>
<evidence type="ECO:0000313" key="20">
    <source>
        <dbReference type="EMBL" id="MFF3229031.1"/>
    </source>
</evidence>
<evidence type="ECO:0000256" key="12">
    <source>
        <dbReference type="ARBA" id="ARBA00023002"/>
    </source>
</evidence>
<dbReference type="RefSeq" id="WP_387726362.1">
    <property type="nucleotide sequence ID" value="NZ_JBIAPI010000017.1"/>
</dbReference>
<dbReference type="InterPro" id="IPR001100">
    <property type="entry name" value="Pyr_nuc-diS_OxRdtase"/>
</dbReference>
<keyword evidence="9 17" id="KW-0274">FAD</keyword>
<feature type="domain" description="FAD/NAD(P)-binding" evidence="19">
    <location>
        <begin position="9"/>
        <end position="335"/>
    </location>
</feature>
<name>A0ABW6R677_9NOCA</name>
<evidence type="ECO:0000313" key="21">
    <source>
        <dbReference type="Proteomes" id="UP001601948"/>
    </source>
</evidence>
<keyword evidence="13" id="KW-1015">Disulfide bond</keyword>
<sequence>MTTTNVRADLAVIGSGAAGFAAAIAAAKLGKKVVMVERDTVGGTCVNVGCVPSKALVAAAAARHAAATADRFPGLGAAAVGVDFAALIGGKQALVEQLRADKYIALAQEYGWQIVAGAAVFSGTADAPVVAVELIGGGTRIVEAEHYLIATGAAPRIPAVAGLTEAGYSTSTTAMELEKLPSSLIVLGGNAVGLELAQLFARLGTRVTVVEARERLAPFEEAELSYAIEAVFAEENIRVLTGAALTEVHVVDGAKVATIRTREGTIEQARADQLLIATGRRPNTAGLRLGAVSVAVDEDGAIMVDVRQRTSNPRIWAAGDVTGGPQLVYVAAAQGTLVADIALAHADRALDYSTVPRVTFTSPGLAAVGLTETDAAAAGFAPESRVLHGASVPRSLVGRDTRAVVKLVADRRSGRVLGVHVLAEGAGELIAAAGYVLGAGMTVEQLAHAWAPYLTVAEALKLTAQAFTTDVATLSCCAG</sequence>
<dbReference type="Pfam" id="PF07992">
    <property type="entry name" value="Pyr_redox_2"/>
    <property type="match status" value="1"/>
</dbReference>
<dbReference type="InterPro" id="IPR036188">
    <property type="entry name" value="FAD/NAD-bd_sf"/>
</dbReference>
<dbReference type="PIRSF" id="PIRSF000350">
    <property type="entry name" value="Mercury_reductase_MerA"/>
    <property type="match status" value="1"/>
</dbReference>
<evidence type="ECO:0000256" key="15">
    <source>
        <dbReference type="ARBA" id="ARBA00031725"/>
    </source>
</evidence>
<dbReference type="InterPro" id="IPR004099">
    <property type="entry name" value="Pyr_nucl-diS_OxRdtase_dimer"/>
</dbReference>
<dbReference type="SUPFAM" id="SSF55424">
    <property type="entry name" value="FAD/NAD-linked reductases, dimerisation (C-terminal) domain"/>
    <property type="match status" value="1"/>
</dbReference>
<keyword evidence="21" id="KW-1185">Reference proteome</keyword>
<comment type="cofactor">
    <cofactor evidence="1">
        <name>FAD</name>
        <dbReference type="ChEBI" id="CHEBI:57692"/>
    </cofactor>
</comment>
<dbReference type="EC" id="1.16.1.1" evidence="4"/>
<comment type="catalytic activity">
    <reaction evidence="16">
        <text>Hg + NADP(+) + H(+) = Hg(2+) + NADPH</text>
        <dbReference type="Rhea" id="RHEA:23856"/>
        <dbReference type="ChEBI" id="CHEBI:15378"/>
        <dbReference type="ChEBI" id="CHEBI:16170"/>
        <dbReference type="ChEBI" id="CHEBI:16793"/>
        <dbReference type="ChEBI" id="CHEBI:57783"/>
        <dbReference type="ChEBI" id="CHEBI:58349"/>
        <dbReference type="EC" id="1.16.1.1"/>
    </reaction>
</comment>
<keyword evidence="11" id="KW-0476">Mercury</keyword>
<evidence type="ECO:0000256" key="8">
    <source>
        <dbReference type="ARBA" id="ARBA00022723"/>
    </source>
</evidence>
<evidence type="ECO:0000256" key="4">
    <source>
        <dbReference type="ARBA" id="ARBA00012661"/>
    </source>
</evidence>
<dbReference type="Pfam" id="PF02852">
    <property type="entry name" value="Pyr_redox_dim"/>
    <property type="match status" value="1"/>
</dbReference>
<evidence type="ECO:0000256" key="16">
    <source>
        <dbReference type="ARBA" id="ARBA00048984"/>
    </source>
</evidence>
<comment type="subunit">
    <text evidence="3">Homodimer.</text>
</comment>